<dbReference type="PANTHER" id="PTHR34580">
    <property type="match status" value="1"/>
</dbReference>
<accession>A0ABT7WQL8</accession>
<organism evidence="3 4">
    <name type="scientific">Acinetobacter thutiue</name>
    <dbReference type="NCBI Taxonomy" id="2998078"/>
    <lineage>
        <taxon>Bacteria</taxon>
        <taxon>Pseudomonadati</taxon>
        <taxon>Pseudomonadota</taxon>
        <taxon>Gammaproteobacteria</taxon>
        <taxon>Moraxellales</taxon>
        <taxon>Moraxellaceae</taxon>
        <taxon>Acinetobacter</taxon>
    </lineage>
</organism>
<dbReference type="Proteomes" id="UP001168524">
    <property type="component" value="Unassembled WGS sequence"/>
</dbReference>
<feature type="domain" description="WYL" evidence="1">
    <location>
        <begin position="132"/>
        <end position="191"/>
    </location>
</feature>
<dbReference type="RefSeq" id="WP_267981177.1">
    <property type="nucleotide sequence ID" value="NZ_JAPQKF010000005.1"/>
</dbReference>
<dbReference type="Gene3D" id="1.10.10.10">
    <property type="entry name" value="Winged helix-like DNA-binding domain superfamily/Winged helix DNA-binding domain"/>
    <property type="match status" value="1"/>
</dbReference>
<dbReference type="Pfam" id="PF13280">
    <property type="entry name" value="WYL"/>
    <property type="match status" value="1"/>
</dbReference>
<dbReference type="Pfam" id="PF25583">
    <property type="entry name" value="WCX"/>
    <property type="match status" value="1"/>
</dbReference>
<proteinExistence type="predicted"/>
<protein>
    <submittedName>
        <fullName evidence="3">WYL domain-containing protein</fullName>
    </submittedName>
</protein>
<evidence type="ECO:0000313" key="4">
    <source>
        <dbReference type="Proteomes" id="UP001168524"/>
    </source>
</evidence>
<keyword evidence="4" id="KW-1185">Reference proteome</keyword>
<dbReference type="EMBL" id="JAUDZE010000005">
    <property type="protein sequence ID" value="MDN0014948.1"/>
    <property type="molecule type" value="Genomic_DNA"/>
</dbReference>
<evidence type="ECO:0000259" key="2">
    <source>
        <dbReference type="Pfam" id="PF25583"/>
    </source>
</evidence>
<evidence type="ECO:0000313" key="3">
    <source>
        <dbReference type="EMBL" id="MDN0014948.1"/>
    </source>
</evidence>
<comment type="caution">
    <text evidence="3">The sequence shown here is derived from an EMBL/GenBank/DDBJ whole genome shotgun (WGS) entry which is preliminary data.</text>
</comment>
<dbReference type="InterPro" id="IPR036388">
    <property type="entry name" value="WH-like_DNA-bd_sf"/>
</dbReference>
<gene>
    <name evidence="3" type="ORF">QTA56_12010</name>
</gene>
<sequence length="300" mass="34951">MTDNENEHVKLAQRITDMLCQLNEGKALDTKQLAEQHRVSKRTIQRDINQRLMVALPMLGLNDDGLYALPENYYLGQLNNDDIRHFSILSGVSDLFPNMDRQFLHRILNENAKFVYESKGQFNEDGTKFKALFEHLEPAILKKHKITLYYKGSYHLLEPYKLINHRSCWYLAAVKDEKLKAYRLSFVKEFTIHDNQPSFQHSKEILKQLETEESIWFGQDKQEAILTISAEVADHFRQRSLLPHQQIVKEMDNGGLLMSSQYVSSVQLLSLIRYWMPHIHVVSPESLQSELMDGLKGYIG</sequence>
<evidence type="ECO:0000259" key="1">
    <source>
        <dbReference type="Pfam" id="PF13280"/>
    </source>
</evidence>
<dbReference type="PANTHER" id="PTHR34580:SF1">
    <property type="entry name" value="PROTEIN PAFC"/>
    <property type="match status" value="1"/>
</dbReference>
<dbReference type="InterPro" id="IPR057727">
    <property type="entry name" value="WCX_dom"/>
</dbReference>
<dbReference type="PROSITE" id="PS52050">
    <property type="entry name" value="WYL"/>
    <property type="match status" value="1"/>
</dbReference>
<feature type="domain" description="WCX" evidence="2">
    <location>
        <begin position="222"/>
        <end position="295"/>
    </location>
</feature>
<reference evidence="3" key="1">
    <citation type="submission" date="2023-06" db="EMBL/GenBank/DDBJ databases">
        <title>Two novel species of Acinetobacter isolated from motorbike repairing workshop in Vietnam.</title>
        <authorList>
            <person name="Le N.T.T."/>
        </authorList>
    </citation>
    <scope>NUCLEOTIDE SEQUENCE</scope>
    <source>
        <strain evidence="3">VNH17</strain>
    </source>
</reference>
<dbReference type="InterPro" id="IPR026881">
    <property type="entry name" value="WYL_dom"/>
</dbReference>
<name>A0ABT7WQL8_9GAMM</name>
<dbReference type="InterPro" id="IPR051534">
    <property type="entry name" value="CBASS_pafABC_assoc_protein"/>
</dbReference>